<organism evidence="2">
    <name type="scientific">Oryza officinalis</name>
    <dbReference type="NCBI Taxonomy" id="4535"/>
    <lineage>
        <taxon>Eukaryota</taxon>
        <taxon>Viridiplantae</taxon>
        <taxon>Streptophyta</taxon>
        <taxon>Embryophyta</taxon>
        <taxon>Tracheophyta</taxon>
        <taxon>Spermatophyta</taxon>
        <taxon>Magnoliopsida</taxon>
        <taxon>Liliopsida</taxon>
        <taxon>Poales</taxon>
        <taxon>Poaceae</taxon>
        <taxon>BOP clade</taxon>
        <taxon>Oryzoideae</taxon>
        <taxon>Oryzeae</taxon>
        <taxon>Oryzinae</taxon>
        <taxon>Oryza</taxon>
    </lineage>
</organism>
<dbReference type="AlphaFoldDB" id="D0ABH2"/>
<dbReference type="EMBL" id="FP565616">
    <property type="protein sequence ID" value="CBG76442.1"/>
    <property type="molecule type" value="Genomic_DNA"/>
</dbReference>
<feature type="compositionally biased region" description="Basic and acidic residues" evidence="1">
    <location>
        <begin position="1"/>
        <end position="12"/>
    </location>
</feature>
<protein>
    <submittedName>
        <fullName evidence="2">OO_Ba0013J05-OO_Ba0033A15.29 protein</fullName>
    </submittedName>
</protein>
<accession>D0ABH2</accession>
<sequence length="128" mass="14194">MPVETQSHRGDSWHWAGVGDGDERRDHASSEEAVSCGGKCNGREPLEKRTMKRATGAPRYRSLEDKDRWKKGHEVTGRGARQRHSCLPANQRGGGRHEGRACAHSLACVRGKRGKGRITISMNLKSHI</sequence>
<evidence type="ECO:0000256" key="1">
    <source>
        <dbReference type="SAM" id="MobiDB-lite"/>
    </source>
</evidence>
<evidence type="ECO:0000313" key="2">
    <source>
        <dbReference type="EMBL" id="CBG76442.1"/>
    </source>
</evidence>
<name>D0ABH2_9ORYZ</name>
<reference evidence="2" key="2">
    <citation type="submission" date="2009-09" db="EMBL/GenBank/DDBJ databases">
        <authorList>
            <person name="Han"/>
            <person name="B"/>
            <person name="Feng"/>
            <person name="Q"/>
            <person name="Huang"/>
            <person name="T"/>
            <person name="Zhao"/>
            <person name="Q"/>
            <person name="Zhu"/>
            <person name="J J.and.Lin."/>
            <person name="Z X."/>
        </authorList>
    </citation>
    <scope>NUCLEOTIDE SEQUENCE</scope>
</reference>
<feature type="region of interest" description="Disordered" evidence="1">
    <location>
        <begin position="1"/>
        <end position="100"/>
    </location>
</feature>
<feature type="compositionally biased region" description="Basic and acidic residues" evidence="1">
    <location>
        <begin position="21"/>
        <end position="30"/>
    </location>
</feature>
<proteinExistence type="predicted"/>
<feature type="compositionally biased region" description="Basic and acidic residues" evidence="1">
    <location>
        <begin position="61"/>
        <end position="76"/>
    </location>
</feature>
<reference evidence="2" key="1">
    <citation type="journal article" date="2009" name="J. Genet. Genomics">
        <title>Analysis of collinear regions of Oryza AA and CC genomes.</title>
        <authorList>
            <person name="Feng Q."/>
            <person name="Huang T."/>
            <person name="Zhao Q."/>
            <person name="Zhu J."/>
            <person name="Lin Z."/>
            <person name="Han B."/>
        </authorList>
    </citation>
    <scope>NUCLEOTIDE SEQUENCE</scope>
</reference>
<gene>
    <name evidence="2" type="primary">OO_Ba0013J05-OO_Ba0033A15.29</name>
</gene>